<protein>
    <submittedName>
        <fullName evidence="1">Uncharacterized protein</fullName>
    </submittedName>
</protein>
<sequence>MVSSSSFTDKNWLATRKVPSPGSAAWFGIDLTKLNRRASSQAGSVASLRISYPPLFEPPETQESKTLA</sequence>
<dbReference type="AlphaFoldDB" id="A0A1S7S3K4"/>
<organism evidence="1 2">
    <name type="scientific">Agrobacterium tomkonis CFBP 6623</name>
    <dbReference type="NCBI Taxonomy" id="1183432"/>
    <lineage>
        <taxon>Bacteria</taxon>
        <taxon>Pseudomonadati</taxon>
        <taxon>Pseudomonadota</taxon>
        <taxon>Alphaproteobacteria</taxon>
        <taxon>Hyphomicrobiales</taxon>
        <taxon>Rhizobiaceae</taxon>
        <taxon>Rhizobium/Agrobacterium group</taxon>
        <taxon>Agrobacterium</taxon>
        <taxon>Agrobacterium tumefaciens complex</taxon>
    </lineage>
</organism>
<evidence type="ECO:0000313" key="2">
    <source>
        <dbReference type="Proteomes" id="UP000191988"/>
    </source>
</evidence>
<keyword evidence="2" id="KW-1185">Reference proteome</keyword>
<dbReference type="Proteomes" id="UP000191988">
    <property type="component" value="Unassembled WGS sequence"/>
</dbReference>
<evidence type="ECO:0000313" key="1">
    <source>
        <dbReference type="EMBL" id="CUX62042.1"/>
    </source>
</evidence>
<reference evidence="2" key="1">
    <citation type="submission" date="2016-01" db="EMBL/GenBank/DDBJ databases">
        <authorList>
            <person name="Regsiter A."/>
            <person name="william w."/>
        </authorList>
    </citation>
    <scope>NUCLEOTIDE SEQUENCE [LARGE SCALE GENOMIC DNA]</scope>
    <source>
        <strain evidence="2">CFBP 6623</strain>
    </source>
</reference>
<dbReference type="EMBL" id="FBWK01000055">
    <property type="protein sequence ID" value="CUX62042.1"/>
    <property type="molecule type" value="Genomic_DNA"/>
</dbReference>
<gene>
    <name evidence="1" type="ORF">AGR3A_Lc190014</name>
</gene>
<dbReference type="STRING" id="1183432.AGR3A_Lc190014"/>
<proteinExistence type="predicted"/>
<accession>A0A1S7S3K4</accession>
<name>A0A1S7S3K4_9HYPH</name>